<dbReference type="InterPro" id="IPR039426">
    <property type="entry name" value="TonB-dep_rcpt-like"/>
</dbReference>
<feature type="domain" description="TonB-dependent receptor plug" evidence="9">
    <location>
        <begin position="127"/>
        <end position="251"/>
    </location>
</feature>
<dbReference type="AlphaFoldDB" id="A0A4U3KWI7"/>
<protein>
    <submittedName>
        <fullName evidence="10">SusC/RagA family TonB-linked outer membrane protein</fullName>
    </submittedName>
</protein>
<keyword evidence="8" id="KW-0732">Signal</keyword>
<gene>
    <name evidence="10" type="ORF">FC093_15465</name>
</gene>
<dbReference type="InterPro" id="IPR023997">
    <property type="entry name" value="TonB-dep_OMP_SusC/RagA_CS"/>
</dbReference>
<evidence type="ECO:0000313" key="11">
    <source>
        <dbReference type="Proteomes" id="UP000305848"/>
    </source>
</evidence>
<keyword evidence="11" id="KW-1185">Reference proteome</keyword>
<accession>A0A4U3KWI7</accession>
<evidence type="ECO:0000256" key="1">
    <source>
        <dbReference type="ARBA" id="ARBA00004571"/>
    </source>
</evidence>
<evidence type="ECO:0000256" key="5">
    <source>
        <dbReference type="ARBA" id="ARBA00023136"/>
    </source>
</evidence>
<dbReference type="Pfam" id="PF13715">
    <property type="entry name" value="CarbopepD_reg_2"/>
    <property type="match status" value="1"/>
</dbReference>
<dbReference type="NCBIfam" id="TIGR04057">
    <property type="entry name" value="SusC_RagA_signa"/>
    <property type="match status" value="1"/>
</dbReference>
<evidence type="ECO:0000313" key="10">
    <source>
        <dbReference type="EMBL" id="TKK66898.1"/>
    </source>
</evidence>
<dbReference type="InterPro" id="IPR023996">
    <property type="entry name" value="TonB-dep_OMP_SusC/RagA"/>
</dbReference>
<evidence type="ECO:0000256" key="3">
    <source>
        <dbReference type="ARBA" id="ARBA00022452"/>
    </source>
</evidence>
<keyword evidence="5 7" id="KW-0472">Membrane</keyword>
<dbReference type="RefSeq" id="WP_137262715.1">
    <property type="nucleotide sequence ID" value="NZ_SZQL01000013.1"/>
</dbReference>
<dbReference type="PROSITE" id="PS52016">
    <property type="entry name" value="TONB_DEPENDENT_REC_3"/>
    <property type="match status" value="1"/>
</dbReference>
<dbReference type="OrthoDB" id="9768177at2"/>
<name>A0A4U3KWI7_9BACT</name>
<evidence type="ECO:0000259" key="9">
    <source>
        <dbReference type="Pfam" id="PF07715"/>
    </source>
</evidence>
<dbReference type="Gene3D" id="2.60.40.1120">
    <property type="entry name" value="Carboxypeptidase-like, regulatory domain"/>
    <property type="match status" value="1"/>
</dbReference>
<dbReference type="SUPFAM" id="SSF49464">
    <property type="entry name" value="Carboxypeptidase regulatory domain-like"/>
    <property type="match status" value="1"/>
</dbReference>
<dbReference type="Gene3D" id="2.40.170.20">
    <property type="entry name" value="TonB-dependent receptor, beta-barrel domain"/>
    <property type="match status" value="1"/>
</dbReference>
<dbReference type="GO" id="GO:0009279">
    <property type="term" value="C:cell outer membrane"/>
    <property type="evidence" value="ECO:0007669"/>
    <property type="project" value="UniProtKB-SubCell"/>
</dbReference>
<dbReference type="NCBIfam" id="TIGR04056">
    <property type="entry name" value="OMP_RagA_SusC"/>
    <property type="match status" value="1"/>
</dbReference>
<dbReference type="InterPro" id="IPR036942">
    <property type="entry name" value="Beta-barrel_TonB_sf"/>
</dbReference>
<dbReference type="EMBL" id="SZQL01000013">
    <property type="protein sequence ID" value="TKK66898.1"/>
    <property type="molecule type" value="Genomic_DNA"/>
</dbReference>
<keyword evidence="2 7" id="KW-0813">Transport</keyword>
<evidence type="ECO:0000256" key="7">
    <source>
        <dbReference type="PROSITE-ProRule" id="PRU01360"/>
    </source>
</evidence>
<proteinExistence type="inferred from homology"/>
<organism evidence="10 11">
    <name type="scientific">Ilyomonas limi</name>
    <dbReference type="NCBI Taxonomy" id="2575867"/>
    <lineage>
        <taxon>Bacteria</taxon>
        <taxon>Pseudomonadati</taxon>
        <taxon>Bacteroidota</taxon>
        <taxon>Chitinophagia</taxon>
        <taxon>Chitinophagales</taxon>
        <taxon>Chitinophagaceae</taxon>
        <taxon>Ilyomonas</taxon>
    </lineage>
</organism>
<keyword evidence="6 7" id="KW-0998">Cell outer membrane</keyword>
<evidence type="ECO:0000256" key="4">
    <source>
        <dbReference type="ARBA" id="ARBA00022692"/>
    </source>
</evidence>
<sequence>MKKNVRPCLRTRFIKLLLSFLFFSFFINAHAQTVTGTVTDEGGKSLTGVSVVVKGSTGGTTTDAQGQYSIKAAPTATLVFSYVGYTTSEVPVKGQQQVNVTLQPSSQSLQGVVVTALGITKQSRGLGYSVTSVKPEELTTNRTPNPMNSLEGKVAGVNITSLGTGPGGSSKIRIRGQSSINGGGSPLIVINGVPVDNTSYNSNTVGVTGGGVYADGGDGLSSINPDDIESMTVLKGAPAAALYGYRAQNGVIMITTKTRGKGKGIGVTLNSNYTNETPLDFTDYQMVYGQGENGVRPTTPNPTSGEWSFGEKFQPGMTQVLFDSVVVPYVPQGSRIKEFYRHGQNFSNTVAVDATGEKGGLHFSLNNTDNTGIMPNNKFNRKLLNLGFNYNLSEQLSVSGNINYSNERNENPPNIANQDNSIPTTLMSLANSMPLSVLDANKYDADGNEYVWSRFKNRTNPYFVLAEQFHTIKRDRIFGNVSAKYNILPWWWIQGRLGQDYYSRDEEVNNFPTGQASRTPAQAGFFNGVYTQENRRFRETNLDFLTSANKTFGDFDVTLTAGGNQMHRRFDINNVQVTDFVVRGLYTVQNGRAKNPVYTIDEKKVNSLYGSTDLSWKRTLYLTGTIREDWFSTLSKENNGIFYPSVSGSYVFSESLRGALPWLNFGKVRLGYAEVGSDADVNAYADQLFYNVNANTINNPLGTAVTVGSSGAALPNKNLKPMRIKETEAGLELTMFNQRVHFDGAVYKKITLDQIVAVQISDASGFTSTLINSGESQNKGFEALLNLGLIQSKNFRWDFTANTAYNITRVNRLTTDVPGEKFTTGTHPFNGEVRLVVGEEMGQIAGYGYARDAKGNMIFQSNGLPQRTADFILFGSGLPKWTGGFLNAFSYKGINLSVLIDYKLGNKMLSGTNFNAVRHGLHKMTLEGREGGVIGKGVTADGQTNTAVAPVQTYWEHLRSQQIVEPIVYNGGYWKLRQISLGYDFTRMLSAKWPIKGLKVDFVAFNVLIIKKWIDNIDPESAGYGTDAMVGLESPGLPTTRSLGVNLNIKF</sequence>
<dbReference type="Proteomes" id="UP000305848">
    <property type="component" value="Unassembled WGS sequence"/>
</dbReference>
<comment type="subcellular location">
    <subcellularLocation>
        <location evidence="1 7">Cell outer membrane</location>
        <topology evidence="1 7">Multi-pass membrane protein</topology>
    </subcellularLocation>
</comment>
<comment type="caution">
    <text evidence="10">The sequence shown here is derived from an EMBL/GenBank/DDBJ whole genome shotgun (WGS) entry which is preliminary data.</text>
</comment>
<keyword evidence="3 7" id="KW-1134">Transmembrane beta strand</keyword>
<evidence type="ECO:0000256" key="2">
    <source>
        <dbReference type="ARBA" id="ARBA00022448"/>
    </source>
</evidence>
<evidence type="ECO:0000256" key="6">
    <source>
        <dbReference type="ARBA" id="ARBA00023237"/>
    </source>
</evidence>
<comment type="similarity">
    <text evidence="7">Belongs to the TonB-dependent receptor family.</text>
</comment>
<feature type="signal peptide" evidence="8">
    <location>
        <begin position="1"/>
        <end position="31"/>
    </location>
</feature>
<dbReference type="InterPro" id="IPR008969">
    <property type="entry name" value="CarboxyPept-like_regulatory"/>
</dbReference>
<dbReference type="SUPFAM" id="SSF56935">
    <property type="entry name" value="Porins"/>
    <property type="match status" value="1"/>
</dbReference>
<reference evidence="10 11" key="1">
    <citation type="submission" date="2019-05" db="EMBL/GenBank/DDBJ databases">
        <title>Panacibacter sp. strain 17mud1-8 Genome sequencing and assembly.</title>
        <authorList>
            <person name="Chhetri G."/>
        </authorList>
    </citation>
    <scope>NUCLEOTIDE SEQUENCE [LARGE SCALE GENOMIC DNA]</scope>
    <source>
        <strain evidence="10 11">17mud1-8</strain>
    </source>
</reference>
<keyword evidence="4 7" id="KW-0812">Transmembrane</keyword>
<dbReference type="InterPro" id="IPR037066">
    <property type="entry name" value="Plug_dom_sf"/>
</dbReference>
<dbReference type="Pfam" id="PF07715">
    <property type="entry name" value="Plug"/>
    <property type="match status" value="1"/>
</dbReference>
<dbReference type="Gene3D" id="2.170.130.10">
    <property type="entry name" value="TonB-dependent receptor, plug domain"/>
    <property type="match status" value="1"/>
</dbReference>
<evidence type="ECO:0000256" key="8">
    <source>
        <dbReference type="SAM" id="SignalP"/>
    </source>
</evidence>
<dbReference type="InterPro" id="IPR012910">
    <property type="entry name" value="Plug_dom"/>
</dbReference>
<feature type="chain" id="PRO_5020413497" evidence="8">
    <location>
        <begin position="32"/>
        <end position="1051"/>
    </location>
</feature>